<keyword evidence="1 4" id="KW-0378">Hydrolase</keyword>
<feature type="short sequence motif" description="DGA/G" evidence="4">
    <location>
        <begin position="254"/>
        <end position="256"/>
    </location>
</feature>
<feature type="compositionally biased region" description="Basic residues" evidence="5">
    <location>
        <begin position="381"/>
        <end position="392"/>
    </location>
</feature>
<dbReference type="Proteomes" id="UP000321805">
    <property type="component" value="Chromosome"/>
</dbReference>
<dbReference type="PANTHER" id="PTHR14226:SF29">
    <property type="entry name" value="NEUROPATHY TARGET ESTERASE SWS"/>
    <property type="match status" value="1"/>
</dbReference>
<keyword evidence="3 4" id="KW-0443">Lipid metabolism</keyword>
<dbReference type="InterPro" id="IPR050301">
    <property type="entry name" value="NTE"/>
</dbReference>
<keyword evidence="2 4" id="KW-0442">Lipid degradation</keyword>
<dbReference type="KEGG" id="bsol:FSW04_14970"/>
<dbReference type="AlphaFoldDB" id="A0A5B8U750"/>
<feature type="domain" description="PNPLA" evidence="6">
    <location>
        <begin position="92"/>
        <end position="267"/>
    </location>
</feature>
<proteinExistence type="predicted"/>
<feature type="active site" description="Proton acceptor" evidence="4">
    <location>
        <position position="254"/>
    </location>
</feature>
<dbReference type="OrthoDB" id="4080114at2"/>
<dbReference type="Pfam" id="PF01734">
    <property type="entry name" value="Patatin"/>
    <property type="match status" value="1"/>
</dbReference>
<evidence type="ECO:0000256" key="4">
    <source>
        <dbReference type="PROSITE-ProRule" id="PRU01161"/>
    </source>
</evidence>
<evidence type="ECO:0000256" key="1">
    <source>
        <dbReference type="ARBA" id="ARBA00022801"/>
    </source>
</evidence>
<reference evidence="7 8" key="1">
    <citation type="journal article" date="2018" name="J. Microbiol.">
        <title>Baekduia soli gen. nov., sp. nov., a novel bacterium isolated from the soil of Baekdu Mountain and proposal of a novel family name, Baekduiaceae fam. nov.</title>
        <authorList>
            <person name="An D.S."/>
            <person name="Siddiqi M.Z."/>
            <person name="Kim K.H."/>
            <person name="Yu H.S."/>
            <person name="Im W.T."/>
        </authorList>
    </citation>
    <scope>NUCLEOTIDE SEQUENCE [LARGE SCALE GENOMIC DNA]</scope>
    <source>
        <strain evidence="7 8">BR7-21</strain>
    </source>
</reference>
<evidence type="ECO:0000259" key="6">
    <source>
        <dbReference type="PROSITE" id="PS51635"/>
    </source>
</evidence>
<keyword evidence="8" id="KW-1185">Reference proteome</keyword>
<dbReference type="Gene3D" id="3.40.1090.10">
    <property type="entry name" value="Cytosolic phospholipase A2 catalytic domain"/>
    <property type="match status" value="1"/>
</dbReference>
<gene>
    <name evidence="7" type="ORF">FSW04_14970</name>
</gene>
<evidence type="ECO:0000256" key="2">
    <source>
        <dbReference type="ARBA" id="ARBA00022963"/>
    </source>
</evidence>
<comment type="caution">
    <text evidence="4">Lacks conserved residue(s) required for the propagation of feature annotation.</text>
</comment>
<protein>
    <recommendedName>
        <fullName evidence="6">PNPLA domain-containing protein</fullName>
    </recommendedName>
</protein>
<feature type="region of interest" description="Disordered" evidence="5">
    <location>
        <begin position="376"/>
        <end position="407"/>
    </location>
</feature>
<dbReference type="InterPro" id="IPR016035">
    <property type="entry name" value="Acyl_Trfase/lysoPLipase"/>
</dbReference>
<evidence type="ECO:0000313" key="8">
    <source>
        <dbReference type="Proteomes" id="UP000321805"/>
    </source>
</evidence>
<feature type="active site" description="Nucleophile" evidence="4">
    <location>
        <position position="125"/>
    </location>
</feature>
<dbReference type="InterPro" id="IPR002641">
    <property type="entry name" value="PNPLA_dom"/>
</dbReference>
<evidence type="ECO:0000256" key="5">
    <source>
        <dbReference type="SAM" id="MobiDB-lite"/>
    </source>
</evidence>
<dbReference type="GO" id="GO:0016787">
    <property type="term" value="F:hydrolase activity"/>
    <property type="evidence" value="ECO:0007669"/>
    <property type="project" value="UniProtKB-UniRule"/>
</dbReference>
<name>A0A5B8U750_9ACTN</name>
<evidence type="ECO:0000256" key="3">
    <source>
        <dbReference type="ARBA" id="ARBA00023098"/>
    </source>
</evidence>
<organism evidence="7 8">
    <name type="scientific">Baekduia soli</name>
    <dbReference type="NCBI Taxonomy" id="496014"/>
    <lineage>
        <taxon>Bacteria</taxon>
        <taxon>Bacillati</taxon>
        <taxon>Actinomycetota</taxon>
        <taxon>Thermoleophilia</taxon>
        <taxon>Solirubrobacterales</taxon>
        <taxon>Baekduiaceae</taxon>
        <taxon>Baekduia</taxon>
    </lineage>
</organism>
<accession>A0A5B8U750</accession>
<sequence length="407" mass="45004">MARGVLRRRIPGMTARRRADLDLYNVLLAFGWLRERGELVRATLDPGFLLRARRALFPLPLVDRPRPVDVGAALPPFRARPLRKPVPKRPALIAGGGAGACVSLVGVRRAFEEAGIEPVLISACSGGTVWGAMWAAGMSAEEMARFSLSWRLEDYLDIQWADLPRHVVRALNGFSGLAKGEAIQRTFDERFGGLTVGELPIALASIVYDMDRGVVDYFGTATQPSLTIGRQVRIAIALPVFIESVEVDGHLYVDGGIIDLLPAEPVLRDPTIDHVFAVNFMLPAQLRPQDITGWQDTTMGILKASRQAEQGFQLELARRAQEVLGDRMTIIDAADHRLLRGPSFYDLFLDRSRWPQLIREGHRRATAALDAFRAPEAARGRGPRRSTVRGRSRLPMNGTRAAAKIER</sequence>
<dbReference type="PANTHER" id="PTHR14226">
    <property type="entry name" value="NEUROPATHY TARGET ESTERASE/SWISS CHEESE D.MELANOGASTER"/>
    <property type="match status" value="1"/>
</dbReference>
<dbReference type="SUPFAM" id="SSF52151">
    <property type="entry name" value="FabD/lysophospholipase-like"/>
    <property type="match status" value="1"/>
</dbReference>
<dbReference type="EMBL" id="CP042430">
    <property type="protein sequence ID" value="QEC48745.1"/>
    <property type="molecule type" value="Genomic_DNA"/>
</dbReference>
<dbReference type="GO" id="GO:0016042">
    <property type="term" value="P:lipid catabolic process"/>
    <property type="evidence" value="ECO:0007669"/>
    <property type="project" value="UniProtKB-UniRule"/>
</dbReference>
<evidence type="ECO:0000313" key="7">
    <source>
        <dbReference type="EMBL" id="QEC48745.1"/>
    </source>
</evidence>
<dbReference type="PROSITE" id="PS51635">
    <property type="entry name" value="PNPLA"/>
    <property type="match status" value="1"/>
</dbReference>